<evidence type="ECO:0000313" key="6">
    <source>
        <dbReference type="EMBL" id="NKT80138.1"/>
    </source>
</evidence>
<accession>A0A9Q2UYD6</accession>
<dbReference type="Proteomes" id="UP000608063">
    <property type="component" value="Unassembled WGS sequence"/>
</dbReference>
<dbReference type="InterPro" id="IPR016032">
    <property type="entry name" value="Sig_transdc_resp-reg_C-effctor"/>
</dbReference>
<evidence type="ECO:0000256" key="2">
    <source>
        <dbReference type="ARBA" id="ARBA00023125"/>
    </source>
</evidence>
<dbReference type="GO" id="GO:0003677">
    <property type="term" value="F:DNA binding"/>
    <property type="evidence" value="ECO:0007669"/>
    <property type="project" value="UniProtKB-KW"/>
</dbReference>
<reference evidence="7" key="2">
    <citation type="journal article" date="2020" name="Environ. Microbiol.">
        <title>The novel and transferable erm(51) gene confers Macrolides, Lincosamides, and Streptogramins B (MLSB) resistance to clonal Rhodococcus equi in the environment.</title>
        <authorList>
            <person name="Huber L."/>
            <person name="Giguere S."/>
            <person name="Slovis N.M."/>
            <person name="Alvarez-Narvaez S."/>
            <person name="Hart K.A."/>
            <person name="Greiter M."/>
            <person name="Morris E.R.A."/>
            <person name="Cohen N.D."/>
        </authorList>
    </citation>
    <scope>NUCLEOTIDE SEQUENCE</scope>
    <source>
        <strain evidence="6">Lh_116_1</strain>
        <strain evidence="7">Lh_16_1</strain>
    </source>
</reference>
<dbReference type="GO" id="GO:0006355">
    <property type="term" value="P:regulation of DNA-templated transcription"/>
    <property type="evidence" value="ECO:0007669"/>
    <property type="project" value="InterPro"/>
</dbReference>
<keyword evidence="1" id="KW-0805">Transcription regulation</keyword>
<dbReference type="InterPro" id="IPR027417">
    <property type="entry name" value="P-loop_NTPase"/>
</dbReference>
<dbReference type="SUPFAM" id="SSF52540">
    <property type="entry name" value="P-loop containing nucleoside triphosphate hydrolases"/>
    <property type="match status" value="1"/>
</dbReference>
<evidence type="ECO:0000256" key="1">
    <source>
        <dbReference type="ARBA" id="ARBA00023015"/>
    </source>
</evidence>
<keyword evidence="2" id="KW-0238">DNA-binding</keyword>
<sequence length="879" mass="94685">MWEACRVSIAQGGSFAASTEIPVLRGDRVVSRPRLFEALRSAFADPNDTMSVVLVCAPAGSGKTTFLADWAHRTREEAGAPVVAWASVDEEHNAPHALRTELARALAGAGHPRLRENCENAVDHARAQDFTLESALDGVDEPVWLVVDDAHLLHERNALTQLEILLRAPPPKRLRVVVCCRFEPPLAFQKLRLDGRVLDVTFGDLAFTPDEATAMLAEHDVELDDHDLAALMERTEGWAAGIRLAGMSLAGHPDPSTLIENFSGCRRAVADYLIEQVLAGQSDEIRQFLVKTSVPETFSAALAEELTGCADAHAVIDLLEHRNFLISRIEGVPTHFRYHPLLRSYLRAEISLLGRRAVAELEHVTARWYARFGDALLSLEHSVTAGDPSDVEDVLFESGLALVLDGHGETIERLLAASPPPIRSSPIAGLVRAAAYLHAGHPTLADGLMGGTELHLRDDGNNGRTALLERALRLQLAVRTGDSDTLLTYRTEPATPSGDLLLDAFAALHSGFRDLHLGYLDRAVENLGRARAHARELDTARLAAQASAGLGVVAVARGLLGDAHSLAVESRAASTAADASPSAGNRSATMLEALCHYLRNDTSRAVELATATVDADSPLPTDSAVAAALFGIDTAPDRRAAVATLHAATTAGRPAPHPPGLVAVCLPSIQFAYLHIGETTWVRELVTNASSALGPVGDVCILEAVLHLCSNQLERARTILQPVLDGETPCVAATNTVTAWLVEAEIARRRAHEARAHDALGEALRLAEPERVLRPFHDMAPASLELLTASRGRFGSRDRFADEVWASLPRTVVATAEKLTRRELQLLAELPTWRTAEEIAADLCVSVNTVKTHLRGIYRKLGVTTRRDAVTAAHTHGLL</sequence>
<dbReference type="InterPro" id="IPR059106">
    <property type="entry name" value="WHD_MalT"/>
</dbReference>
<keyword evidence="3" id="KW-0804">Transcription</keyword>
<evidence type="ECO:0000259" key="4">
    <source>
        <dbReference type="PROSITE" id="PS50043"/>
    </source>
</evidence>
<dbReference type="CDD" id="cd06170">
    <property type="entry name" value="LuxR_C_like"/>
    <property type="match status" value="1"/>
</dbReference>
<dbReference type="InterPro" id="IPR000792">
    <property type="entry name" value="Tscrpt_reg_LuxR_C"/>
</dbReference>
<dbReference type="Gene3D" id="1.10.10.10">
    <property type="entry name" value="Winged helix-like DNA-binding domain superfamily/Winged helix DNA-binding domain"/>
    <property type="match status" value="1"/>
</dbReference>
<dbReference type="Proteomes" id="UP000808906">
    <property type="component" value="Unassembled WGS sequence"/>
</dbReference>
<dbReference type="Proteomes" id="UP000603463">
    <property type="component" value="Unassembled WGS sequence"/>
</dbReference>
<dbReference type="PROSITE" id="PS50043">
    <property type="entry name" value="HTH_LUXR_2"/>
    <property type="match status" value="1"/>
</dbReference>
<dbReference type="Gene3D" id="1.25.40.10">
    <property type="entry name" value="Tetratricopeptide repeat domain"/>
    <property type="match status" value="1"/>
</dbReference>
<dbReference type="Pfam" id="PF13191">
    <property type="entry name" value="AAA_16"/>
    <property type="match status" value="1"/>
</dbReference>
<protein>
    <submittedName>
        <fullName evidence="7">AAA family ATPase</fullName>
    </submittedName>
</protein>
<evidence type="ECO:0000313" key="8">
    <source>
        <dbReference type="Proteomes" id="UP000608063"/>
    </source>
</evidence>
<dbReference type="PANTHER" id="PTHR44688">
    <property type="entry name" value="DNA-BINDING TRANSCRIPTIONAL ACTIVATOR DEVR_DOSR"/>
    <property type="match status" value="1"/>
</dbReference>
<evidence type="ECO:0000256" key="3">
    <source>
        <dbReference type="ARBA" id="ARBA00023163"/>
    </source>
</evidence>
<organism evidence="7 8">
    <name type="scientific">Rhodococcus hoagii</name>
    <name type="common">Corynebacterium equii</name>
    <dbReference type="NCBI Taxonomy" id="43767"/>
    <lineage>
        <taxon>Bacteria</taxon>
        <taxon>Bacillati</taxon>
        <taxon>Actinomycetota</taxon>
        <taxon>Actinomycetes</taxon>
        <taxon>Mycobacteriales</taxon>
        <taxon>Nocardiaceae</taxon>
        <taxon>Prescottella</taxon>
    </lineage>
</organism>
<proteinExistence type="predicted"/>
<dbReference type="Pfam" id="PF00196">
    <property type="entry name" value="GerE"/>
    <property type="match status" value="1"/>
</dbReference>
<evidence type="ECO:0000313" key="5">
    <source>
        <dbReference type="EMBL" id="MBM4565163.1"/>
    </source>
</evidence>
<feature type="domain" description="HTH luxR-type" evidence="4">
    <location>
        <begin position="812"/>
        <end position="877"/>
    </location>
</feature>
<dbReference type="SUPFAM" id="SSF46894">
    <property type="entry name" value="C-terminal effector domain of the bipartite response regulators"/>
    <property type="match status" value="1"/>
</dbReference>
<comment type="caution">
    <text evidence="7">The sequence shown here is derived from an EMBL/GenBank/DDBJ whole genome shotgun (WGS) entry which is preliminary data.</text>
</comment>
<reference evidence="5" key="1">
    <citation type="submission" date="2019-11" db="EMBL/GenBank/DDBJ databases">
        <title>Spread of Macrolides and rifampicin resistant Rhodococcus equi in clinical isolates in the USA.</title>
        <authorList>
            <person name="Alvarez-Narvaez S."/>
            <person name="Huber L."/>
            <person name="Cohen N.D."/>
            <person name="Slovis N."/>
            <person name="Greiter M."/>
            <person name="Giguere S."/>
            <person name="Hart K."/>
        </authorList>
    </citation>
    <scope>NUCLEOTIDE SEQUENCE</scope>
    <source>
        <strain evidence="5">Lh_17</strain>
    </source>
</reference>
<dbReference type="InterPro" id="IPR011990">
    <property type="entry name" value="TPR-like_helical_dom_sf"/>
</dbReference>
<dbReference type="PANTHER" id="PTHR44688:SF16">
    <property type="entry name" value="DNA-BINDING TRANSCRIPTIONAL ACTIVATOR DEVR_DOSR"/>
    <property type="match status" value="1"/>
</dbReference>
<dbReference type="InterPro" id="IPR036388">
    <property type="entry name" value="WH-like_DNA-bd_sf"/>
</dbReference>
<name>A0A9Q2UYD6_RHOHA</name>
<dbReference type="SMART" id="SM00421">
    <property type="entry name" value="HTH_LUXR"/>
    <property type="match status" value="1"/>
</dbReference>
<dbReference type="Pfam" id="PF25873">
    <property type="entry name" value="WHD_MalT"/>
    <property type="match status" value="1"/>
</dbReference>
<dbReference type="EMBL" id="WUXR01000002">
    <property type="protein sequence ID" value="MBM4565163.1"/>
    <property type="molecule type" value="Genomic_DNA"/>
</dbReference>
<gene>
    <name evidence="5" type="ORF">GS441_06875</name>
    <name evidence="6" type="ORF">GS882_18795</name>
    <name evidence="7" type="ORF">GS947_06750</name>
</gene>
<dbReference type="Gene3D" id="3.40.50.300">
    <property type="entry name" value="P-loop containing nucleotide triphosphate hydrolases"/>
    <property type="match status" value="1"/>
</dbReference>
<dbReference type="EMBL" id="WVDC01000001">
    <property type="protein sequence ID" value="NKW41322.1"/>
    <property type="molecule type" value="Genomic_DNA"/>
</dbReference>
<dbReference type="InterPro" id="IPR041664">
    <property type="entry name" value="AAA_16"/>
</dbReference>
<dbReference type="EMBL" id="WVBC01000032">
    <property type="protein sequence ID" value="NKT80138.1"/>
    <property type="molecule type" value="Genomic_DNA"/>
</dbReference>
<dbReference type="AlphaFoldDB" id="A0A9Q2UYD6"/>
<evidence type="ECO:0000313" key="7">
    <source>
        <dbReference type="EMBL" id="NKW41322.1"/>
    </source>
</evidence>